<keyword evidence="2" id="KW-0378">Hydrolase</keyword>
<dbReference type="Proteomes" id="UP001595665">
    <property type="component" value="Unassembled WGS sequence"/>
</dbReference>
<evidence type="ECO:0000259" key="1">
    <source>
        <dbReference type="Pfam" id="PF13472"/>
    </source>
</evidence>
<evidence type="ECO:0000313" key="2">
    <source>
        <dbReference type="EMBL" id="MFC3457550.1"/>
    </source>
</evidence>
<keyword evidence="3" id="KW-1185">Reference proteome</keyword>
<sequence>MHAPLPVPSADHGRVRPARRQFLRAGPLIAASLAAPALPAAAQSAAGPGERWCATWGTAPAGPPPSGSVPAYTSQTLRLVVRTSIGGARVRIRLSNEMGSATLRIGAASIALRASGAGVIQSTQRQLSFGGQSAITIPAGAPALSDPVDFALPAQADLAISLYLPGSSEATTIHNTALQTGYLSPAGDYTSTVAMPVSRTVSYWPFLTEVDVAAATPALVALGDSLTDGVGSTGNGNRRWPDYLARRLQADLGAGGRIGIVNRGLSANLMLSDYATALTAGRDTLERFDRDVLATCGVRYLAVLIGINDICYSPGANPIPVADLVAGYRQLIARARAREIAVIGATLPPMEGFKYYTAARDAVRRAANDWIRGSGEFDAVADVELALRDPARPTRTLPTYNLKPDGSEGDYLHPNDAGYQAIANAFPLAPFVSAAAAPLEFSYR</sequence>
<dbReference type="SUPFAM" id="SSF52266">
    <property type="entry name" value="SGNH hydrolase"/>
    <property type="match status" value="1"/>
</dbReference>
<protein>
    <submittedName>
        <fullName evidence="2">SGNH/GDSL hydrolase family protein</fullName>
    </submittedName>
</protein>
<dbReference type="PROSITE" id="PS51318">
    <property type="entry name" value="TAT"/>
    <property type="match status" value="1"/>
</dbReference>
<dbReference type="Pfam" id="PF13472">
    <property type="entry name" value="Lipase_GDSL_2"/>
    <property type="match status" value="1"/>
</dbReference>
<accession>A0ABV7PEF5</accession>
<name>A0ABV7PEF5_9BURK</name>
<dbReference type="GO" id="GO:0016787">
    <property type="term" value="F:hydrolase activity"/>
    <property type="evidence" value="ECO:0007669"/>
    <property type="project" value="UniProtKB-KW"/>
</dbReference>
<dbReference type="InterPro" id="IPR006311">
    <property type="entry name" value="TAT_signal"/>
</dbReference>
<organism evidence="2 3">
    <name type="scientific">Massilia haematophila</name>
    <dbReference type="NCBI Taxonomy" id="457923"/>
    <lineage>
        <taxon>Bacteria</taxon>
        <taxon>Pseudomonadati</taxon>
        <taxon>Pseudomonadota</taxon>
        <taxon>Betaproteobacteria</taxon>
        <taxon>Burkholderiales</taxon>
        <taxon>Oxalobacteraceae</taxon>
        <taxon>Telluria group</taxon>
        <taxon>Massilia</taxon>
    </lineage>
</organism>
<proteinExistence type="predicted"/>
<dbReference type="PANTHER" id="PTHR43784">
    <property type="entry name" value="GDSL-LIKE LIPASE/ACYLHYDROLASE, PUTATIVE (AFU_ORTHOLOGUE AFUA_2G00820)-RELATED"/>
    <property type="match status" value="1"/>
</dbReference>
<dbReference type="InterPro" id="IPR053140">
    <property type="entry name" value="GDSL_Rv0518-like"/>
</dbReference>
<feature type="domain" description="SGNH hydrolase-type esterase" evidence="1">
    <location>
        <begin position="221"/>
        <end position="421"/>
    </location>
</feature>
<dbReference type="Gene3D" id="3.40.50.1110">
    <property type="entry name" value="SGNH hydrolase"/>
    <property type="match status" value="1"/>
</dbReference>
<dbReference type="InterPro" id="IPR013830">
    <property type="entry name" value="SGNH_hydro"/>
</dbReference>
<evidence type="ECO:0000313" key="3">
    <source>
        <dbReference type="Proteomes" id="UP001595665"/>
    </source>
</evidence>
<dbReference type="InterPro" id="IPR036514">
    <property type="entry name" value="SGNH_hydro_sf"/>
</dbReference>
<gene>
    <name evidence="2" type="ORF">ACFOPH_04730</name>
</gene>
<dbReference type="CDD" id="cd01830">
    <property type="entry name" value="XynE_like"/>
    <property type="match status" value="1"/>
</dbReference>
<comment type="caution">
    <text evidence="2">The sequence shown here is derived from an EMBL/GenBank/DDBJ whole genome shotgun (WGS) entry which is preliminary data.</text>
</comment>
<reference evidence="3" key="1">
    <citation type="journal article" date="2019" name="Int. J. Syst. Evol. Microbiol.">
        <title>The Global Catalogue of Microorganisms (GCM) 10K type strain sequencing project: providing services to taxonomists for standard genome sequencing and annotation.</title>
        <authorList>
            <consortium name="The Broad Institute Genomics Platform"/>
            <consortium name="The Broad Institute Genome Sequencing Center for Infectious Disease"/>
            <person name="Wu L."/>
            <person name="Ma J."/>
        </authorList>
    </citation>
    <scope>NUCLEOTIDE SEQUENCE [LARGE SCALE GENOMIC DNA]</scope>
    <source>
        <strain evidence="3">CCM 7480</strain>
    </source>
</reference>
<dbReference type="EMBL" id="JBHRVV010000001">
    <property type="protein sequence ID" value="MFC3457550.1"/>
    <property type="molecule type" value="Genomic_DNA"/>
</dbReference>
<dbReference type="PANTHER" id="PTHR43784:SF2">
    <property type="entry name" value="GDSL-LIKE LIPASE_ACYLHYDROLASE, PUTATIVE (AFU_ORTHOLOGUE AFUA_2G00820)-RELATED"/>
    <property type="match status" value="1"/>
</dbReference>
<dbReference type="RefSeq" id="WP_379733860.1">
    <property type="nucleotide sequence ID" value="NZ_JBHRVV010000001.1"/>
</dbReference>